<protein>
    <submittedName>
        <fullName evidence="1">Uncharacterized protein</fullName>
    </submittedName>
</protein>
<dbReference type="EMBL" id="BART01036796">
    <property type="protein sequence ID" value="GAH14601.1"/>
    <property type="molecule type" value="Genomic_DNA"/>
</dbReference>
<feature type="non-terminal residue" evidence="1">
    <location>
        <position position="1"/>
    </location>
</feature>
<evidence type="ECO:0000313" key="1">
    <source>
        <dbReference type="EMBL" id="GAH14601.1"/>
    </source>
</evidence>
<reference evidence="1" key="1">
    <citation type="journal article" date="2014" name="Front. Microbiol.">
        <title>High frequency of phylogenetically diverse reductive dehalogenase-homologous genes in deep subseafloor sedimentary metagenomes.</title>
        <authorList>
            <person name="Kawai M."/>
            <person name="Futagami T."/>
            <person name="Toyoda A."/>
            <person name="Takaki Y."/>
            <person name="Nishi S."/>
            <person name="Hori S."/>
            <person name="Arai W."/>
            <person name="Tsubouchi T."/>
            <person name="Morono Y."/>
            <person name="Uchiyama I."/>
            <person name="Ito T."/>
            <person name="Fujiyama A."/>
            <person name="Inagaki F."/>
            <person name="Takami H."/>
        </authorList>
    </citation>
    <scope>NUCLEOTIDE SEQUENCE</scope>
    <source>
        <strain evidence="1">Expedition CK06-06</strain>
    </source>
</reference>
<organism evidence="1">
    <name type="scientific">marine sediment metagenome</name>
    <dbReference type="NCBI Taxonomy" id="412755"/>
    <lineage>
        <taxon>unclassified sequences</taxon>
        <taxon>metagenomes</taxon>
        <taxon>ecological metagenomes</taxon>
    </lineage>
</organism>
<comment type="caution">
    <text evidence="1">The sequence shown here is derived from an EMBL/GenBank/DDBJ whole genome shotgun (WGS) entry which is preliminary data.</text>
</comment>
<gene>
    <name evidence="1" type="ORF">S01H4_61884</name>
</gene>
<proteinExistence type="predicted"/>
<sequence length="78" mass="9468">VVDDQGNLWVETFEKKKQEESIYLAYDIFNPEGLYEARIWSDIRPQIFKDNKVYTLETDEETGFRTAKRYRVVWKQND</sequence>
<dbReference type="AlphaFoldDB" id="X1D1A8"/>
<accession>X1D1A8</accession>
<name>X1D1A8_9ZZZZ</name>